<evidence type="ECO:0000313" key="5">
    <source>
        <dbReference type="Proteomes" id="UP001642409"/>
    </source>
</evidence>
<reference evidence="3" key="1">
    <citation type="submission" date="2023-06" db="EMBL/GenBank/DDBJ databases">
        <authorList>
            <person name="Kurt Z."/>
        </authorList>
    </citation>
    <scope>NUCLEOTIDE SEQUENCE</scope>
</reference>
<feature type="domain" description="FHA" evidence="2">
    <location>
        <begin position="28"/>
        <end position="87"/>
    </location>
</feature>
<keyword evidence="5" id="KW-1185">Reference proteome</keyword>
<dbReference type="EMBL" id="CATOUU010000970">
    <property type="protein sequence ID" value="CAI9963747.1"/>
    <property type="molecule type" value="Genomic_DNA"/>
</dbReference>
<feature type="compositionally biased region" description="Basic and acidic residues" evidence="1">
    <location>
        <begin position="188"/>
        <end position="198"/>
    </location>
</feature>
<sequence length="568" mass="65859">MNLILRKVYLDTGQSEQLWSRAVRVNSISVSREPIARVKMSNGALQVYLDDATISTTQCQIKYEPGKDQITVTDQSRNGTFVSQNELQRIIKQNAVTLSSFSNNPVQVTIRTRTASYHLQLTKMFVLESSQYSEDTLDIISEQNTHSNASTSFLAIQNKVLENLRIKNARAMQGIESTQKLSSSEQPMHQETEMENTQEMHHFEEISKHKPNSSDNTTGSNVKEKELSIIKQQLEMQDRQTNEQTPQMNTTKNRVWQNNPQSTLQVDSRYFVFEHIDKSFYNESVEIDFEKTYGLVTIPKTQYDHNFDYQKQIENFDLQYARVWVEGLSDEQMQELHKLKVIVDTEFNPKNIKYFLLLTVVAKASRSTRFLMAMISGIPMIDAKTIDSYTKSSSCLLLNPSIYEVTDEIRDKKLMQMIKDTYKKYRLYFISSFLQKQRLLIEQKYLVVGNFTADADITTTAQLTDLINYSYFLNQFGAKVLLLMPKQQDYLFKIEILQQKQFIKGVIRPVVGTTCQERLQSFVNQSQGDILIVKRRDVGFKINDERVDEVDWQQFARAVYIGIGRIVD</sequence>
<dbReference type="EMBL" id="CAXDID020000162">
    <property type="protein sequence ID" value="CAL6044943.1"/>
    <property type="molecule type" value="Genomic_DNA"/>
</dbReference>
<accession>A0AA86UT15</accession>
<reference evidence="4 5" key="2">
    <citation type="submission" date="2024-07" db="EMBL/GenBank/DDBJ databases">
        <authorList>
            <person name="Akdeniz Z."/>
        </authorList>
    </citation>
    <scope>NUCLEOTIDE SEQUENCE [LARGE SCALE GENOMIC DNA]</scope>
</reference>
<name>A0AA86UT15_9EUKA</name>
<evidence type="ECO:0000313" key="4">
    <source>
        <dbReference type="EMBL" id="CAL6044943.1"/>
    </source>
</evidence>
<dbReference type="Proteomes" id="UP001642409">
    <property type="component" value="Unassembled WGS sequence"/>
</dbReference>
<dbReference type="PROSITE" id="PS50006">
    <property type="entry name" value="FHA_DOMAIN"/>
    <property type="match status" value="1"/>
</dbReference>
<dbReference type="AlphaFoldDB" id="A0AA86UT15"/>
<comment type="caution">
    <text evidence="3">The sequence shown here is derived from an EMBL/GenBank/DDBJ whole genome shotgun (WGS) entry which is preliminary data.</text>
</comment>
<dbReference type="InterPro" id="IPR008984">
    <property type="entry name" value="SMAD_FHA_dom_sf"/>
</dbReference>
<evidence type="ECO:0000259" key="2">
    <source>
        <dbReference type="PROSITE" id="PS50006"/>
    </source>
</evidence>
<organism evidence="3">
    <name type="scientific">Hexamita inflata</name>
    <dbReference type="NCBI Taxonomy" id="28002"/>
    <lineage>
        <taxon>Eukaryota</taxon>
        <taxon>Metamonada</taxon>
        <taxon>Diplomonadida</taxon>
        <taxon>Hexamitidae</taxon>
        <taxon>Hexamitinae</taxon>
        <taxon>Hexamita</taxon>
    </lineage>
</organism>
<evidence type="ECO:0000256" key="1">
    <source>
        <dbReference type="SAM" id="MobiDB-lite"/>
    </source>
</evidence>
<feature type="region of interest" description="Disordered" evidence="1">
    <location>
        <begin position="175"/>
        <end position="198"/>
    </location>
</feature>
<dbReference type="Gene3D" id="2.60.200.20">
    <property type="match status" value="1"/>
</dbReference>
<gene>
    <name evidence="4" type="ORF">HINF_LOCUS40799</name>
    <name evidence="3" type="ORF">HINF_LOCUS51392</name>
</gene>
<protein>
    <recommendedName>
        <fullName evidence="2">FHA domain-containing protein</fullName>
    </recommendedName>
</protein>
<dbReference type="InterPro" id="IPR000253">
    <property type="entry name" value="FHA_dom"/>
</dbReference>
<feature type="compositionally biased region" description="Polar residues" evidence="1">
    <location>
        <begin position="175"/>
        <end position="187"/>
    </location>
</feature>
<dbReference type="Pfam" id="PF00498">
    <property type="entry name" value="FHA"/>
    <property type="match status" value="1"/>
</dbReference>
<dbReference type="SUPFAM" id="SSF49879">
    <property type="entry name" value="SMAD/FHA domain"/>
    <property type="match status" value="1"/>
</dbReference>
<proteinExistence type="predicted"/>
<evidence type="ECO:0000313" key="3">
    <source>
        <dbReference type="EMBL" id="CAI9963747.1"/>
    </source>
</evidence>